<keyword evidence="1" id="KW-0812">Transmembrane</keyword>
<name>A0A443L5F6_9RHOB</name>
<sequence length="65" mass="7063">MQKVRHRLRRLRSEEGAVTVDWVVLTALLVPLGMVVGTLIWGPTENAAEHVASFIGAQTTLVPGN</sequence>
<organism evidence="2 3">
    <name type="scientific">Paenirhodobacter ferrireducens</name>
    <dbReference type="NCBI Taxonomy" id="1215032"/>
    <lineage>
        <taxon>Bacteria</taxon>
        <taxon>Pseudomonadati</taxon>
        <taxon>Pseudomonadota</taxon>
        <taxon>Alphaproteobacteria</taxon>
        <taxon>Rhodobacterales</taxon>
        <taxon>Rhodobacter group</taxon>
        <taxon>Paenirhodobacter</taxon>
    </lineage>
</organism>
<gene>
    <name evidence="2" type="ORF">EOW65_18675</name>
</gene>
<dbReference type="RefSeq" id="WP_128152022.1">
    <property type="nucleotide sequence ID" value="NZ_SAVB01000031.1"/>
</dbReference>
<reference evidence="2 3" key="1">
    <citation type="submission" date="2019-01" db="EMBL/GenBank/DDBJ databases">
        <title>Sinorhodobacter populi sp. nov. isolated from the symptomatic bark tissue of Populus euramericana canker.</title>
        <authorList>
            <person name="Xu G."/>
        </authorList>
    </citation>
    <scope>NUCLEOTIDE SEQUENCE [LARGE SCALE GENOMIC DNA]</scope>
    <source>
        <strain evidence="2 3">CCTCC AB2012026</strain>
    </source>
</reference>
<accession>A0A443L5F6</accession>
<evidence type="ECO:0000313" key="3">
    <source>
        <dbReference type="Proteomes" id="UP000286594"/>
    </source>
</evidence>
<comment type="caution">
    <text evidence="2">The sequence shown here is derived from an EMBL/GenBank/DDBJ whole genome shotgun (WGS) entry which is preliminary data.</text>
</comment>
<keyword evidence="1" id="KW-0472">Membrane</keyword>
<keyword evidence="3" id="KW-1185">Reference proteome</keyword>
<dbReference type="OrthoDB" id="5525128at2"/>
<keyword evidence="1" id="KW-1133">Transmembrane helix</keyword>
<dbReference type="AlphaFoldDB" id="A0A443L5F6"/>
<evidence type="ECO:0008006" key="4">
    <source>
        <dbReference type="Google" id="ProtNLM"/>
    </source>
</evidence>
<feature type="transmembrane region" description="Helical" evidence="1">
    <location>
        <begin position="20"/>
        <end position="41"/>
    </location>
</feature>
<evidence type="ECO:0000313" key="2">
    <source>
        <dbReference type="EMBL" id="RWR44447.1"/>
    </source>
</evidence>
<protein>
    <recommendedName>
        <fullName evidence="4">Pilus assembly protein</fullName>
    </recommendedName>
</protein>
<evidence type="ECO:0000256" key="1">
    <source>
        <dbReference type="SAM" id="Phobius"/>
    </source>
</evidence>
<dbReference type="Proteomes" id="UP000286594">
    <property type="component" value="Unassembled WGS sequence"/>
</dbReference>
<proteinExistence type="predicted"/>
<dbReference type="EMBL" id="SAVB01000031">
    <property type="protein sequence ID" value="RWR44447.1"/>
    <property type="molecule type" value="Genomic_DNA"/>
</dbReference>